<protein>
    <submittedName>
        <fullName evidence="10">Transporter like protein</fullName>
    </submittedName>
</protein>
<evidence type="ECO:0000256" key="6">
    <source>
        <dbReference type="ARBA" id="ARBA00024338"/>
    </source>
</evidence>
<dbReference type="GeneID" id="17037439"/>
<dbReference type="GO" id="GO:0022857">
    <property type="term" value="F:transmembrane transporter activity"/>
    <property type="evidence" value="ECO:0007669"/>
    <property type="project" value="InterPro"/>
</dbReference>
<feature type="transmembrane region" description="Helical" evidence="8">
    <location>
        <begin position="231"/>
        <end position="255"/>
    </location>
</feature>
<evidence type="ECO:0000256" key="2">
    <source>
        <dbReference type="ARBA" id="ARBA00022448"/>
    </source>
</evidence>
<dbReference type="eggNOG" id="KOG1330">
    <property type="taxonomic scope" value="Eukaryota"/>
</dbReference>
<keyword evidence="3 8" id="KW-0812">Transmembrane</keyword>
<dbReference type="InterPro" id="IPR011701">
    <property type="entry name" value="MFS"/>
</dbReference>
<gene>
    <name evidence="10" type="ORF">COCSUDRAFT_31276</name>
</gene>
<dbReference type="PANTHER" id="PTHR23505:SF52">
    <property type="entry name" value="MAJOR FACILITATOR SUPERFAMILY PROTEIN"/>
    <property type="match status" value="1"/>
</dbReference>
<dbReference type="InterPro" id="IPR036259">
    <property type="entry name" value="MFS_trans_sf"/>
</dbReference>
<feature type="transmembrane region" description="Helical" evidence="8">
    <location>
        <begin position="136"/>
        <end position="155"/>
    </location>
</feature>
<feature type="transmembrane region" description="Helical" evidence="8">
    <location>
        <begin position="267"/>
        <end position="286"/>
    </location>
</feature>
<dbReference type="PANTHER" id="PTHR23505">
    <property type="entry name" value="SPINSTER"/>
    <property type="match status" value="1"/>
</dbReference>
<keyword evidence="2" id="KW-0813">Transport</keyword>
<comment type="subcellular location">
    <subcellularLocation>
        <location evidence="1">Membrane</location>
        <topology evidence="1">Multi-pass membrane protein</topology>
    </subcellularLocation>
</comment>
<dbReference type="InterPro" id="IPR020846">
    <property type="entry name" value="MFS_dom"/>
</dbReference>
<keyword evidence="11" id="KW-1185">Reference proteome</keyword>
<dbReference type="RefSeq" id="XP_005644015.1">
    <property type="nucleotide sequence ID" value="XM_005643958.1"/>
</dbReference>
<dbReference type="GO" id="GO:0016020">
    <property type="term" value="C:membrane"/>
    <property type="evidence" value="ECO:0007669"/>
    <property type="project" value="UniProtKB-SubCell"/>
</dbReference>
<name>I0YM52_COCSC</name>
<dbReference type="PROSITE" id="PS50850">
    <property type="entry name" value="MFS"/>
    <property type="match status" value="1"/>
</dbReference>
<feature type="transmembrane region" description="Helical" evidence="8">
    <location>
        <begin position="298"/>
        <end position="318"/>
    </location>
</feature>
<dbReference type="Pfam" id="PF07690">
    <property type="entry name" value="MFS_1"/>
    <property type="match status" value="1"/>
</dbReference>
<dbReference type="SUPFAM" id="SSF103473">
    <property type="entry name" value="MFS general substrate transporter"/>
    <property type="match status" value="1"/>
</dbReference>
<evidence type="ECO:0000313" key="11">
    <source>
        <dbReference type="Proteomes" id="UP000007264"/>
    </source>
</evidence>
<feature type="domain" description="Major facilitator superfamily (MFS) profile" evidence="9">
    <location>
        <begin position="11"/>
        <end position="447"/>
    </location>
</feature>
<reference evidence="10 11" key="1">
    <citation type="journal article" date="2012" name="Genome Biol.">
        <title>The genome of the polar eukaryotic microalga coccomyxa subellipsoidea reveals traits of cold adaptation.</title>
        <authorList>
            <person name="Blanc G."/>
            <person name="Agarkova I."/>
            <person name="Grimwood J."/>
            <person name="Kuo A."/>
            <person name="Brueggeman A."/>
            <person name="Dunigan D."/>
            <person name="Gurnon J."/>
            <person name="Ladunga I."/>
            <person name="Lindquist E."/>
            <person name="Lucas S."/>
            <person name="Pangilinan J."/>
            <person name="Proschold T."/>
            <person name="Salamov A."/>
            <person name="Schmutz J."/>
            <person name="Weeks D."/>
            <person name="Yamada T."/>
            <person name="Claverie J.M."/>
            <person name="Grigoriev I."/>
            <person name="Van Etten J."/>
            <person name="Lomsadze A."/>
            <person name="Borodovsky M."/>
        </authorList>
    </citation>
    <scope>NUCLEOTIDE SEQUENCE [LARGE SCALE GENOMIC DNA]</scope>
    <source>
        <strain evidence="10 11">C-169</strain>
    </source>
</reference>
<evidence type="ECO:0000313" key="10">
    <source>
        <dbReference type="EMBL" id="EIE19471.1"/>
    </source>
</evidence>
<sequence length="499" mass="53736">MEQRKRARRATSICLNFAMVFERADEVILPAMYNFVAQSFQATPTQLATITLSRALVQALASPLGGLLGHWYNRVWVITVGCMIWGLMTLGFSLSSNLITAICFWAVNGLGLALVIPNVQSVTADFYEEEHRGRAFGTLHLTSAAGAALGGLYATNMGATHLSQFEGWRLAFSILGFISLAIGLANFAFSKDPRVFDGHPPSATQPGRQSGPKMLMAALKDIKSVITVPTFAIIITQGIIGNVPGMSLAFLTLYLQLLEVSNFKASLLVSLMMLAHAGGGQFGGWLGDVASRWLPNAGRIIVCQVSVVAGAIMTATILKGLPHENASAFFAAYVAVFMANGALNAWPAPACNNPIFAEIVPARLRTFIYAFDRSFEMAVAACAAPVVGKLAESVFGFEGTAASTGDVAHDLRKAESLSNAMLVMTTVPWALCCVAYSGLYWTYPRDKGKVIISEGLPDTRRGRLVERNGFLRFEESGEGPSNEGYDSKWQLLRTRPSGR</sequence>
<keyword evidence="4 8" id="KW-1133">Transmembrane helix</keyword>
<accession>I0YM52</accession>
<comment type="similarity">
    <text evidence="6">Belongs to the major facilitator superfamily. Spinster (TC 2.A.1.49) family.</text>
</comment>
<dbReference type="Gene3D" id="1.20.1250.20">
    <property type="entry name" value="MFS general substrate transporter like domains"/>
    <property type="match status" value="1"/>
</dbReference>
<dbReference type="InterPro" id="IPR044770">
    <property type="entry name" value="MFS_spinster-like"/>
</dbReference>
<feature type="transmembrane region" description="Helical" evidence="8">
    <location>
        <begin position="98"/>
        <end position="116"/>
    </location>
</feature>
<feature type="region of interest" description="Disordered" evidence="7">
    <location>
        <begin position="475"/>
        <end position="499"/>
    </location>
</feature>
<feature type="transmembrane region" description="Helical" evidence="8">
    <location>
        <begin position="420"/>
        <end position="443"/>
    </location>
</feature>
<evidence type="ECO:0000259" key="9">
    <source>
        <dbReference type="PROSITE" id="PS50850"/>
    </source>
</evidence>
<dbReference type="EMBL" id="AGSI01000019">
    <property type="protein sequence ID" value="EIE19471.1"/>
    <property type="molecule type" value="Genomic_DNA"/>
</dbReference>
<dbReference type="KEGG" id="csl:COCSUDRAFT_31276"/>
<organism evidence="10 11">
    <name type="scientific">Coccomyxa subellipsoidea (strain C-169)</name>
    <name type="common">Green microalga</name>
    <dbReference type="NCBI Taxonomy" id="574566"/>
    <lineage>
        <taxon>Eukaryota</taxon>
        <taxon>Viridiplantae</taxon>
        <taxon>Chlorophyta</taxon>
        <taxon>core chlorophytes</taxon>
        <taxon>Trebouxiophyceae</taxon>
        <taxon>Trebouxiophyceae incertae sedis</taxon>
        <taxon>Coccomyxaceae</taxon>
        <taxon>Coccomyxa</taxon>
        <taxon>Coccomyxa subellipsoidea</taxon>
    </lineage>
</organism>
<dbReference type="OrthoDB" id="440755at2759"/>
<dbReference type="AlphaFoldDB" id="I0YM52"/>
<feature type="transmembrane region" description="Helical" evidence="8">
    <location>
        <begin position="330"/>
        <end position="348"/>
    </location>
</feature>
<proteinExistence type="inferred from homology"/>
<evidence type="ECO:0000256" key="7">
    <source>
        <dbReference type="SAM" id="MobiDB-lite"/>
    </source>
</evidence>
<keyword evidence="5 8" id="KW-0472">Membrane</keyword>
<feature type="transmembrane region" description="Helical" evidence="8">
    <location>
        <begin position="167"/>
        <end position="189"/>
    </location>
</feature>
<evidence type="ECO:0000256" key="1">
    <source>
        <dbReference type="ARBA" id="ARBA00004141"/>
    </source>
</evidence>
<comment type="caution">
    <text evidence="10">The sequence shown here is derived from an EMBL/GenBank/DDBJ whole genome shotgun (WGS) entry which is preliminary data.</text>
</comment>
<dbReference type="Proteomes" id="UP000007264">
    <property type="component" value="Unassembled WGS sequence"/>
</dbReference>
<evidence type="ECO:0000256" key="8">
    <source>
        <dbReference type="SAM" id="Phobius"/>
    </source>
</evidence>
<evidence type="ECO:0000256" key="4">
    <source>
        <dbReference type="ARBA" id="ARBA00022989"/>
    </source>
</evidence>
<evidence type="ECO:0000256" key="3">
    <source>
        <dbReference type="ARBA" id="ARBA00022692"/>
    </source>
</evidence>
<evidence type="ECO:0000256" key="5">
    <source>
        <dbReference type="ARBA" id="ARBA00023136"/>
    </source>
</evidence>